<reference evidence="1 2" key="1">
    <citation type="submission" date="2021-04" db="EMBL/GenBank/DDBJ databases">
        <authorList>
            <person name="Bliznina A."/>
        </authorList>
    </citation>
    <scope>NUCLEOTIDE SEQUENCE [LARGE SCALE GENOMIC DNA]</scope>
</reference>
<accession>A0ABN7T8H8</accession>
<proteinExistence type="predicted"/>
<dbReference type="EMBL" id="OU015567">
    <property type="protein sequence ID" value="CAG5110709.1"/>
    <property type="molecule type" value="Genomic_DNA"/>
</dbReference>
<evidence type="ECO:0000313" key="2">
    <source>
        <dbReference type="Proteomes" id="UP001158576"/>
    </source>
</evidence>
<sequence length="90" mass="10299">MRVFILLLGFAAAFYDTYINYDEENQNRSFAYWEWSIREDQGHTLMPAMVRDFGPTVPWAWQRPTSTEAGALTNGISCVFAVFLALNALL</sequence>
<dbReference type="Proteomes" id="UP001158576">
    <property type="component" value="Chromosome 2"/>
</dbReference>
<name>A0ABN7T8H8_OIKDI</name>
<protein>
    <submittedName>
        <fullName evidence="1">Oidioi.mRNA.OKI2018_I69.chr2.g5084.t1.cds</fullName>
    </submittedName>
</protein>
<evidence type="ECO:0000313" key="1">
    <source>
        <dbReference type="EMBL" id="CAG5110709.1"/>
    </source>
</evidence>
<gene>
    <name evidence="1" type="ORF">OKIOD_LOCUS13849</name>
</gene>
<organism evidence="1 2">
    <name type="scientific">Oikopleura dioica</name>
    <name type="common">Tunicate</name>
    <dbReference type="NCBI Taxonomy" id="34765"/>
    <lineage>
        <taxon>Eukaryota</taxon>
        <taxon>Metazoa</taxon>
        <taxon>Chordata</taxon>
        <taxon>Tunicata</taxon>
        <taxon>Appendicularia</taxon>
        <taxon>Copelata</taxon>
        <taxon>Oikopleuridae</taxon>
        <taxon>Oikopleura</taxon>
    </lineage>
</organism>
<keyword evidence="2" id="KW-1185">Reference proteome</keyword>